<reference evidence="1" key="1">
    <citation type="submission" date="2023-07" db="EMBL/GenBank/DDBJ databases">
        <title>draft genome sequence of fig (Ficus carica).</title>
        <authorList>
            <person name="Takahashi T."/>
            <person name="Nishimura K."/>
        </authorList>
    </citation>
    <scope>NUCLEOTIDE SEQUENCE</scope>
</reference>
<proteinExistence type="predicted"/>
<dbReference type="PANTHER" id="PTHR34190">
    <property type="entry name" value="EXPRESSED PROTEIN"/>
    <property type="match status" value="1"/>
</dbReference>
<organism evidence="1 2">
    <name type="scientific">Ficus carica</name>
    <name type="common">Common fig</name>
    <dbReference type="NCBI Taxonomy" id="3494"/>
    <lineage>
        <taxon>Eukaryota</taxon>
        <taxon>Viridiplantae</taxon>
        <taxon>Streptophyta</taxon>
        <taxon>Embryophyta</taxon>
        <taxon>Tracheophyta</taxon>
        <taxon>Spermatophyta</taxon>
        <taxon>Magnoliopsida</taxon>
        <taxon>eudicotyledons</taxon>
        <taxon>Gunneridae</taxon>
        <taxon>Pentapetalae</taxon>
        <taxon>rosids</taxon>
        <taxon>fabids</taxon>
        <taxon>Rosales</taxon>
        <taxon>Moraceae</taxon>
        <taxon>Ficeae</taxon>
        <taxon>Ficus</taxon>
    </lineage>
</organism>
<evidence type="ECO:0000313" key="1">
    <source>
        <dbReference type="EMBL" id="GMN30624.1"/>
    </source>
</evidence>
<dbReference type="Proteomes" id="UP001187192">
    <property type="component" value="Unassembled WGS sequence"/>
</dbReference>
<accession>A0AA88D936</accession>
<dbReference type="PANTHER" id="PTHR34190:SF3">
    <property type="entry name" value="MICROSPORE-SPECIFIC PROMOTER 2"/>
    <property type="match status" value="1"/>
</dbReference>
<name>A0AA88D936_FICCA</name>
<gene>
    <name evidence="1" type="ORF">TIFTF001_002893</name>
</gene>
<dbReference type="AlphaFoldDB" id="A0AA88D936"/>
<sequence length="159" mass="18256">MSDTTFPTGSSNPLVSRLDRLDFLMKYLERRTKFEGLENDNITNSSLYGGVVAERNGCVPMDLALKEVQVKGPLVDRVAALESRLFQVKRILQVRYARTWNQVVRHTLHHQELVLKHRGTLFIATDPGENHLAHYQLLTFPIPIPIPIMEMHEYPMSMS</sequence>
<keyword evidence="2" id="KW-1185">Reference proteome</keyword>
<evidence type="ECO:0000313" key="2">
    <source>
        <dbReference type="Proteomes" id="UP001187192"/>
    </source>
</evidence>
<protein>
    <submittedName>
        <fullName evidence="1">Uncharacterized protein</fullName>
    </submittedName>
</protein>
<comment type="caution">
    <text evidence="1">The sequence shown here is derived from an EMBL/GenBank/DDBJ whole genome shotgun (WGS) entry which is preliminary data.</text>
</comment>
<dbReference type="EMBL" id="BTGU01000003">
    <property type="protein sequence ID" value="GMN30624.1"/>
    <property type="molecule type" value="Genomic_DNA"/>
</dbReference>